<evidence type="ECO:0000313" key="1">
    <source>
        <dbReference type="EMBL" id="CAD1470963.1"/>
    </source>
</evidence>
<proteinExistence type="predicted"/>
<dbReference type="AlphaFoldDB" id="A0A6V7GXE0"/>
<name>A0A6V7GXE0_9HYME</name>
<organism evidence="1 2">
    <name type="scientific">Heterotrigona itama</name>
    <dbReference type="NCBI Taxonomy" id="395501"/>
    <lineage>
        <taxon>Eukaryota</taxon>
        <taxon>Metazoa</taxon>
        <taxon>Ecdysozoa</taxon>
        <taxon>Arthropoda</taxon>
        <taxon>Hexapoda</taxon>
        <taxon>Insecta</taxon>
        <taxon>Pterygota</taxon>
        <taxon>Neoptera</taxon>
        <taxon>Endopterygota</taxon>
        <taxon>Hymenoptera</taxon>
        <taxon>Apocrita</taxon>
        <taxon>Aculeata</taxon>
        <taxon>Apoidea</taxon>
        <taxon>Anthophila</taxon>
        <taxon>Apidae</taxon>
        <taxon>Heterotrigona</taxon>
    </lineage>
</organism>
<comment type="caution">
    <text evidence="1">The sequence shown here is derived from an EMBL/GenBank/DDBJ whole genome shotgun (WGS) entry which is preliminary data.</text>
</comment>
<accession>A0A6V7GXE0</accession>
<feature type="non-terminal residue" evidence="1">
    <location>
        <position position="1"/>
    </location>
</feature>
<sequence>KLQSRRPINLVSLKYNEISRNIGVAMSETCAYLRSCANNGTVSRRKWDHFPELPSHSNYFMGGNEIFWKPPSHFLI</sequence>
<dbReference type="Proteomes" id="UP000752696">
    <property type="component" value="Unassembled WGS sequence"/>
</dbReference>
<dbReference type="EMBL" id="CAJDYZ010004133">
    <property type="protein sequence ID" value="CAD1470963.1"/>
    <property type="molecule type" value="Genomic_DNA"/>
</dbReference>
<feature type="non-terminal residue" evidence="1">
    <location>
        <position position="76"/>
    </location>
</feature>
<protein>
    <submittedName>
        <fullName evidence="1">Uncharacterized protein</fullName>
    </submittedName>
</protein>
<keyword evidence="2" id="KW-1185">Reference proteome</keyword>
<gene>
    <name evidence="1" type="ORF">MHI_LOCUS208522</name>
</gene>
<evidence type="ECO:0000313" key="2">
    <source>
        <dbReference type="Proteomes" id="UP000752696"/>
    </source>
</evidence>
<reference evidence="1" key="1">
    <citation type="submission" date="2020-07" db="EMBL/GenBank/DDBJ databases">
        <authorList>
            <person name="Nazaruddin N."/>
        </authorList>
    </citation>
    <scope>NUCLEOTIDE SEQUENCE</scope>
</reference>